<proteinExistence type="predicted"/>
<evidence type="ECO:0000313" key="1">
    <source>
        <dbReference type="EMBL" id="MBZ6076127.1"/>
    </source>
</evidence>
<gene>
    <name evidence="1" type="ORF">K9B37_07460</name>
</gene>
<evidence type="ECO:0000313" key="2">
    <source>
        <dbReference type="Proteomes" id="UP000704176"/>
    </source>
</evidence>
<organism evidence="1 2">
    <name type="scientific">Microvirga puerhi</name>
    <dbReference type="NCBI Taxonomy" id="2876078"/>
    <lineage>
        <taxon>Bacteria</taxon>
        <taxon>Pseudomonadati</taxon>
        <taxon>Pseudomonadota</taxon>
        <taxon>Alphaproteobacteria</taxon>
        <taxon>Hyphomicrobiales</taxon>
        <taxon>Methylobacteriaceae</taxon>
        <taxon>Microvirga</taxon>
    </lineage>
</organism>
<reference evidence="1 2" key="1">
    <citation type="submission" date="2021-09" db="EMBL/GenBank/DDBJ databases">
        <title>The complete genome sequence of a new microorganism.</title>
        <authorList>
            <person name="Zi Z."/>
        </authorList>
    </citation>
    <scope>NUCLEOTIDE SEQUENCE [LARGE SCALE GENOMIC DNA]</scope>
    <source>
        <strain evidence="1 2">WGZ8</strain>
    </source>
</reference>
<dbReference type="RefSeq" id="WP_224312435.1">
    <property type="nucleotide sequence ID" value="NZ_JAIRBM010000004.1"/>
</dbReference>
<name>A0ABS7VKR1_9HYPH</name>
<dbReference type="Proteomes" id="UP000704176">
    <property type="component" value="Unassembled WGS sequence"/>
</dbReference>
<accession>A0ABS7VKR1</accession>
<keyword evidence="2" id="KW-1185">Reference proteome</keyword>
<protein>
    <submittedName>
        <fullName evidence="1">Uncharacterized protein</fullName>
    </submittedName>
</protein>
<sequence>MGQPIWLATDLTKHSYYVITSDLTPLEDWQQQYDIHGHAESILENNPNSHDLACAIFQLNRSIDFRERLLNKLYNFKRIPGIYGNKHHERMSYLGIIKPLLKSKLDKIRNNVMHSVTYPTQNISEVAELSEFTWYFLKSTDLIASRAARALELHRFLDDEQEEWLEVSFDPANWDINIRGKTLSENILQENSEQTIQIDTHKLEREDDLTYFHGKLLGPISAKQSLMRIYFSAL</sequence>
<dbReference type="EMBL" id="JAIRBM010000004">
    <property type="protein sequence ID" value="MBZ6076127.1"/>
    <property type="molecule type" value="Genomic_DNA"/>
</dbReference>
<comment type="caution">
    <text evidence="1">The sequence shown here is derived from an EMBL/GenBank/DDBJ whole genome shotgun (WGS) entry which is preliminary data.</text>
</comment>